<dbReference type="EMBL" id="AP003728">
    <property type="protein sequence ID" value="BAD45543.1"/>
    <property type="molecule type" value="Genomic_DNA"/>
</dbReference>
<name>Q655H4_ORYSJ</name>
<sequence length="179" mass="19526">MSQCDIRWISAIQNESNDCFDWACLQVKKKNPQSIHPSGRRRPNPSIHPARFAALVRPPPRAGRRTATVTRSEWGGVQASAAVPRRARREWGGVRASAAVTRWGPAVPPQPGPFHLMMMAVSKAPTPVSCGGCPVPSPAAASLPARGGGRTRAAKRAGWMDWGAVFRRDGWIGDFFFFE</sequence>
<reference evidence="1" key="1">
    <citation type="submission" date="2001-06" db="EMBL/GenBank/DDBJ databases">
        <title>Oryza sativa nipponbare(GA3) genomic DNA, chromosome 6, PAC clone:P0003H08.</title>
        <authorList>
            <person name="Sasaki T."/>
            <person name="Matsumoto T."/>
            <person name="Yamamoto K."/>
        </authorList>
    </citation>
    <scope>NUCLEOTIDE SEQUENCE</scope>
</reference>
<evidence type="ECO:0000313" key="1">
    <source>
        <dbReference type="EMBL" id="BAD45476.1"/>
    </source>
</evidence>
<organism evidence="2 3">
    <name type="scientific">Oryza sativa subsp. japonica</name>
    <name type="common">Rice</name>
    <dbReference type="NCBI Taxonomy" id="39947"/>
    <lineage>
        <taxon>Eukaryota</taxon>
        <taxon>Viridiplantae</taxon>
        <taxon>Streptophyta</taxon>
        <taxon>Embryophyta</taxon>
        <taxon>Tracheophyta</taxon>
        <taxon>Spermatophyta</taxon>
        <taxon>Magnoliopsida</taxon>
        <taxon>Liliopsida</taxon>
        <taxon>Poales</taxon>
        <taxon>Poaceae</taxon>
        <taxon>BOP clade</taxon>
        <taxon>Oryzoideae</taxon>
        <taxon>Oryzeae</taxon>
        <taxon>Oryzinae</taxon>
        <taxon>Oryza</taxon>
        <taxon>Oryza sativa</taxon>
    </lineage>
</organism>
<gene>
    <name evidence="1" type="ORF">P0003H08.5</name>
    <name evidence="2" type="ORF">P0710B08.46</name>
</gene>
<dbReference type="EMBL" id="AP003723">
    <property type="protein sequence ID" value="BAD45476.1"/>
    <property type="molecule type" value="Genomic_DNA"/>
</dbReference>
<evidence type="ECO:0000313" key="2">
    <source>
        <dbReference type="EMBL" id="BAD45543.1"/>
    </source>
</evidence>
<dbReference type="AlphaFoldDB" id="Q655H4"/>
<proteinExistence type="predicted"/>
<reference evidence="3" key="3">
    <citation type="journal article" date="2005" name="Nature">
        <title>The map-based sequence of the rice genome.</title>
        <authorList>
            <consortium name="International rice genome sequencing project (IRGSP)"/>
            <person name="Matsumoto T."/>
            <person name="Wu J."/>
            <person name="Kanamori H."/>
            <person name="Katayose Y."/>
            <person name="Fujisawa M."/>
            <person name="Namiki N."/>
            <person name="Mizuno H."/>
            <person name="Yamamoto K."/>
            <person name="Antonio B.A."/>
            <person name="Baba T."/>
            <person name="Sakata K."/>
            <person name="Nagamura Y."/>
            <person name="Aoki H."/>
            <person name="Arikawa K."/>
            <person name="Arita K."/>
            <person name="Bito T."/>
            <person name="Chiden Y."/>
            <person name="Fujitsuka N."/>
            <person name="Fukunaka R."/>
            <person name="Hamada M."/>
            <person name="Harada C."/>
            <person name="Hayashi A."/>
            <person name="Hijishita S."/>
            <person name="Honda M."/>
            <person name="Hosokawa S."/>
            <person name="Ichikawa Y."/>
            <person name="Idonuma A."/>
            <person name="Iijima M."/>
            <person name="Ikeda M."/>
            <person name="Ikeno M."/>
            <person name="Ito K."/>
            <person name="Ito S."/>
            <person name="Ito T."/>
            <person name="Ito Y."/>
            <person name="Ito Y."/>
            <person name="Iwabuchi A."/>
            <person name="Kamiya K."/>
            <person name="Karasawa W."/>
            <person name="Kurita K."/>
            <person name="Katagiri S."/>
            <person name="Kikuta A."/>
            <person name="Kobayashi H."/>
            <person name="Kobayashi N."/>
            <person name="Machita K."/>
            <person name="Maehara T."/>
            <person name="Masukawa M."/>
            <person name="Mizubayashi T."/>
            <person name="Mukai Y."/>
            <person name="Nagasaki H."/>
            <person name="Nagata Y."/>
            <person name="Naito S."/>
            <person name="Nakashima M."/>
            <person name="Nakama Y."/>
            <person name="Nakamichi Y."/>
            <person name="Nakamura M."/>
            <person name="Meguro A."/>
            <person name="Negishi M."/>
            <person name="Ohta I."/>
            <person name="Ohta T."/>
            <person name="Okamoto M."/>
            <person name="Ono N."/>
            <person name="Saji S."/>
            <person name="Sakaguchi M."/>
            <person name="Sakai K."/>
            <person name="Shibata M."/>
            <person name="Shimokawa T."/>
            <person name="Song J."/>
            <person name="Takazaki Y."/>
            <person name="Terasawa K."/>
            <person name="Tsugane M."/>
            <person name="Tsuji K."/>
            <person name="Ueda S."/>
            <person name="Waki K."/>
            <person name="Yamagata H."/>
            <person name="Yamamoto M."/>
            <person name="Yamamoto S."/>
            <person name="Yamane H."/>
            <person name="Yoshiki S."/>
            <person name="Yoshihara R."/>
            <person name="Yukawa K."/>
            <person name="Zhong H."/>
            <person name="Yano M."/>
            <person name="Yuan Q."/>
            <person name="Ouyang S."/>
            <person name="Liu J."/>
            <person name="Jones K.M."/>
            <person name="Gansberger K."/>
            <person name="Moffat K."/>
            <person name="Hill J."/>
            <person name="Bera J."/>
            <person name="Fadrosh D."/>
            <person name="Jin S."/>
            <person name="Johri S."/>
            <person name="Kim M."/>
            <person name="Overton L."/>
            <person name="Reardon M."/>
            <person name="Tsitrin T."/>
            <person name="Vuong H."/>
            <person name="Weaver B."/>
            <person name="Ciecko A."/>
            <person name="Tallon L."/>
            <person name="Jackson J."/>
            <person name="Pai G."/>
            <person name="Aken S.V."/>
            <person name="Utterback T."/>
            <person name="Reidmuller S."/>
            <person name="Feldblyum T."/>
            <person name="Hsiao J."/>
            <person name="Zismann V."/>
            <person name="Iobst S."/>
            <person name="de Vazeille A.R."/>
            <person name="Buell C.R."/>
            <person name="Ying K."/>
            <person name="Li Y."/>
            <person name="Lu T."/>
            <person name="Huang Y."/>
            <person name="Zhao Q."/>
            <person name="Feng Q."/>
            <person name="Zhang L."/>
            <person name="Zhu J."/>
            <person name="Weng Q."/>
            <person name="Mu J."/>
            <person name="Lu Y."/>
            <person name="Fan D."/>
            <person name="Liu Y."/>
            <person name="Guan J."/>
            <person name="Zhang Y."/>
            <person name="Yu S."/>
            <person name="Liu X."/>
            <person name="Zhang Y."/>
            <person name="Hong G."/>
            <person name="Han B."/>
            <person name="Choisne N."/>
            <person name="Demange N."/>
            <person name="Orjeda G."/>
            <person name="Samain S."/>
            <person name="Cattolico L."/>
            <person name="Pelletier E."/>
            <person name="Couloux A."/>
            <person name="Segurens B."/>
            <person name="Wincker P."/>
            <person name="D'Hont A."/>
            <person name="Scarpelli C."/>
            <person name="Weissenbach J."/>
            <person name="Salanoubat M."/>
            <person name="Quetier F."/>
            <person name="Yu Y."/>
            <person name="Kim H.R."/>
            <person name="Rambo T."/>
            <person name="Currie J."/>
            <person name="Collura K."/>
            <person name="Luo M."/>
            <person name="Yang T."/>
            <person name="Ammiraju J.S.S."/>
            <person name="Engler F."/>
            <person name="Soderlund C."/>
            <person name="Wing R.A."/>
            <person name="Palmer L.E."/>
            <person name="de la Bastide M."/>
            <person name="Spiegel L."/>
            <person name="Nascimento L."/>
            <person name="Zutavern T."/>
            <person name="O'Shaughnessy A."/>
            <person name="Dike S."/>
            <person name="Dedhia N."/>
            <person name="Preston R."/>
            <person name="Balija V."/>
            <person name="McCombie W.R."/>
            <person name="Chow T."/>
            <person name="Chen H."/>
            <person name="Chung M."/>
            <person name="Chen C."/>
            <person name="Shaw J."/>
            <person name="Wu H."/>
            <person name="Hsiao K."/>
            <person name="Chao Y."/>
            <person name="Chu M."/>
            <person name="Cheng C."/>
            <person name="Hour A."/>
            <person name="Lee P."/>
            <person name="Lin S."/>
            <person name="Lin Y."/>
            <person name="Liou J."/>
            <person name="Liu S."/>
            <person name="Hsing Y."/>
            <person name="Raghuvanshi S."/>
            <person name="Mohanty A."/>
            <person name="Bharti A.K."/>
            <person name="Gaur A."/>
            <person name="Gupta V."/>
            <person name="Kumar D."/>
            <person name="Ravi V."/>
            <person name="Vij S."/>
            <person name="Kapur A."/>
            <person name="Khurana P."/>
            <person name="Khurana P."/>
            <person name="Khurana J.P."/>
            <person name="Tyagi A.K."/>
            <person name="Gaikwad K."/>
            <person name="Singh A."/>
            <person name="Dalal V."/>
            <person name="Srivastava S."/>
            <person name="Dixit A."/>
            <person name="Pal A.K."/>
            <person name="Ghazi I.A."/>
            <person name="Yadav M."/>
            <person name="Pandit A."/>
            <person name="Bhargava A."/>
            <person name="Sureshbabu K."/>
            <person name="Batra K."/>
            <person name="Sharma T.R."/>
            <person name="Mohapatra T."/>
            <person name="Singh N.K."/>
            <person name="Messing J."/>
            <person name="Nelson A.B."/>
            <person name="Fuks G."/>
            <person name="Kavchok S."/>
            <person name="Keizer G."/>
            <person name="Linton E."/>
            <person name="Llaca V."/>
            <person name="Song R."/>
            <person name="Tanyolac B."/>
            <person name="Young S."/>
            <person name="Ho-Il K."/>
            <person name="Hahn J.H."/>
            <person name="Sangsakoo G."/>
            <person name="Vanavichit A."/>
            <person name="de Mattos Luiz.A.T."/>
            <person name="Zimmer P.D."/>
            <person name="Malone G."/>
            <person name="Dellagostin O."/>
            <person name="de Oliveira A.C."/>
            <person name="Bevan M."/>
            <person name="Bancroft I."/>
            <person name="Minx P."/>
            <person name="Cordum H."/>
            <person name="Wilson R."/>
            <person name="Cheng Z."/>
            <person name="Jin W."/>
            <person name="Jiang J."/>
            <person name="Leong S.A."/>
            <person name="Iwama H."/>
            <person name="Gojobori T."/>
            <person name="Itoh T."/>
            <person name="Niimura Y."/>
            <person name="Fujii Y."/>
            <person name="Habara T."/>
            <person name="Sakai H."/>
            <person name="Sato Y."/>
            <person name="Wilson G."/>
            <person name="Kumar K."/>
            <person name="McCouch S."/>
            <person name="Juretic N."/>
            <person name="Hoen D."/>
            <person name="Wright S."/>
            <person name="Bruskiewich R."/>
            <person name="Bureau T."/>
            <person name="Miyao A."/>
            <person name="Hirochika H."/>
            <person name="Nishikawa T."/>
            <person name="Kadowaki K."/>
            <person name="Sugiura M."/>
            <person name="Burr B."/>
            <person name="Sasaki T."/>
        </authorList>
    </citation>
    <scope>NUCLEOTIDE SEQUENCE [LARGE SCALE GENOMIC DNA]</scope>
    <source>
        <strain evidence="3">cv. Nipponbare</strain>
    </source>
</reference>
<reference evidence="3" key="4">
    <citation type="journal article" date="2008" name="Nucleic Acids Res.">
        <title>The rice annotation project database (RAP-DB): 2008 update.</title>
        <authorList>
            <consortium name="The rice annotation project (RAP)"/>
        </authorList>
    </citation>
    <scope>GENOME REANNOTATION</scope>
    <source>
        <strain evidence="3">cv. Nipponbare</strain>
    </source>
</reference>
<dbReference type="Proteomes" id="UP000000763">
    <property type="component" value="Chromosome 6"/>
</dbReference>
<evidence type="ECO:0000313" key="3">
    <source>
        <dbReference type="Proteomes" id="UP000000763"/>
    </source>
</evidence>
<accession>Q655H4</accession>
<reference evidence="2" key="2">
    <citation type="submission" date="2001-06" db="EMBL/GenBank/DDBJ databases">
        <title>Oryza sativa nipponbare(GA3) genomic DNA, chromosome 6, PAC clone:P0710B08.</title>
        <authorList>
            <person name="Sasaki T."/>
            <person name="Matsumoto T."/>
            <person name="Yamamoto K."/>
        </authorList>
    </citation>
    <scope>NUCLEOTIDE SEQUENCE</scope>
</reference>
<protein>
    <submittedName>
        <fullName evidence="2">Uncharacterized protein</fullName>
    </submittedName>
</protein>